<dbReference type="Pfam" id="PF25333">
    <property type="entry name" value="DUF2921_N"/>
    <property type="match status" value="1"/>
</dbReference>
<reference evidence="2" key="2">
    <citation type="journal article" date="2024" name="Plant">
        <title>Genomic evolution and insights into agronomic trait innovations of Sesamum species.</title>
        <authorList>
            <person name="Miao H."/>
            <person name="Wang L."/>
            <person name="Qu L."/>
            <person name="Liu H."/>
            <person name="Sun Y."/>
            <person name="Le M."/>
            <person name="Wang Q."/>
            <person name="Wei S."/>
            <person name="Zheng Y."/>
            <person name="Lin W."/>
            <person name="Duan Y."/>
            <person name="Cao H."/>
            <person name="Xiong S."/>
            <person name="Wang X."/>
            <person name="Wei L."/>
            <person name="Li C."/>
            <person name="Ma Q."/>
            <person name="Ju M."/>
            <person name="Zhao R."/>
            <person name="Li G."/>
            <person name="Mu C."/>
            <person name="Tian Q."/>
            <person name="Mei H."/>
            <person name="Zhang T."/>
            <person name="Gao T."/>
            <person name="Zhang H."/>
        </authorList>
    </citation>
    <scope>NUCLEOTIDE SEQUENCE</scope>
    <source>
        <strain evidence="2">KEN1</strain>
    </source>
</reference>
<proteinExistence type="predicted"/>
<name>A0AAW2WMZ6_9LAMI</name>
<dbReference type="PANTHER" id="PTHR33389">
    <property type="entry name" value="FAMILY PROTEIN, PUTATIVE (DUF2921)-RELATED"/>
    <property type="match status" value="1"/>
</dbReference>
<evidence type="ECO:0000313" key="2">
    <source>
        <dbReference type="EMBL" id="KAL0442758.1"/>
    </source>
</evidence>
<protein>
    <recommendedName>
        <fullName evidence="1">DUF2921 domain-containing protein</fullName>
    </recommendedName>
</protein>
<organism evidence="2">
    <name type="scientific">Sesamum latifolium</name>
    <dbReference type="NCBI Taxonomy" id="2727402"/>
    <lineage>
        <taxon>Eukaryota</taxon>
        <taxon>Viridiplantae</taxon>
        <taxon>Streptophyta</taxon>
        <taxon>Embryophyta</taxon>
        <taxon>Tracheophyta</taxon>
        <taxon>Spermatophyta</taxon>
        <taxon>Magnoliopsida</taxon>
        <taxon>eudicotyledons</taxon>
        <taxon>Gunneridae</taxon>
        <taxon>Pentapetalae</taxon>
        <taxon>asterids</taxon>
        <taxon>lamiids</taxon>
        <taxon>Lamiales</taxon>
        <taxon>Pedaliaceae</taxon>
        <taxon>Sesamum</taxon>
    </lineage>
</organism>
<accession>A0AAW2WMZ6</accession>
<dbReference type="InterPro" id="IPR057425">
    <property type="entry name" value="DUF2921_N"/>
</dbReference>
<dbReference type="AlphaFoldDB" id="A0AAW2WMZ6"/>
<gene>
    <name evidence="2" type="ORF">Slati_1998500</name>
</gene>
<dbReference type="PANTHER" id="PTHR33389:SF22">
    <property type="entry name" value="FAMILY PROTEIN, PUTATIVE (DUF2921)-RELATED"/>
    <property type="match status" value="1"/>
</dbReference>
<dbReference type="EMBL" id="JACGWN010000007">
    <property type="protein sequence ID" value="KAL0442758.1"/>
    <property type="molecule type" value="Genomic_DNA"/>
</dbReference>
<reference evidence="2" key="1">
    <citation type="submission" date="2020-06" db="EMBL/GenBank/DDBJ databases">
        <authorList>
            <person name="Li T."/>
            <person name="Hu X."/>
            <person name="Zhang T."/>
            <person name="Song X."/>
            <person name="Zhang H."/>
            <person name="Dai N."/>
            <person name="Sheng W."/>
            <person name="Hou X."/>
            <person name="Wei L."/>
        </authorList>
    </citation>
    <scope>NUCLEOTIDE SEQUENCE</scope>
    <source>
        <strain evidence="2">KEN1</strain>
        <tissue evidence="2">Leaf</tissue>
    </source>
</reference>
<feature type="domain" description="DUF2921" evidence="1">
    <location>
        <begin position="102"/>
        <end position="249"/>
    </location>
</feature>
<sequence>MLMNRGCWCGEILQLSAQIQVTSSMNSLFALLSSESAITTTRLHFSELPKCIRRFAAFPLSVILLSLLLPLTSAAAGISYSDYCAAIVPDPPLLPSPNPPLLTPNFPALRHAHVDGSANNMNKGISKVPSSLSFSCQKAYRTQKDAVFKIEAVLSLTGVGYSRNLTRRGLRLVHFRPPRIPMTSGAAWNSIRFLMSGYWDTISGKLCMVGSGFGTFSSNHVVLKLDYLNSSNIFNSLVNGTLESINVNNEMSLNLNLISILGVNLRTYKYELIDKEIESNGFQLLDDLTSVSLGVEDLGQNMCTYVISAGIVDLDYKSDCNSVNCNFLGRGSGNFTPSLMYFNQIECLDDGRVRFLLGFGDVGHNV</sequence>
<comment type="caution">
    <text evidence="2">The sequence shown here is derived from an EMBL/GenBank/DDBJ whole genome shotgun (WGS) entry which is preliminary data.</text>
</comment>
<evidence type="ECO:0000259" key="1">
    <source>
        <dbReference type="Pfam" id="PF25333"/>
    </source>
</evidence>